<accession>A0A382M325</accession>
<reference evidence="1" key="1">
    <citation type="submission" date="2018-05" db="EMBL/GenBank/DDBJ databases">
        <authorList>
            <person name="Lanie J.A."/>
            <person name="Ng W.-L."/>
            <person name="Kazmierczak K.M."/>
            <person name="Andrzejewski T.M."/>
            <person name="Davidsen T.M."/>
            <person name="Wayne K.J."/>
            <person name="Tettelin H."/>
            <person name="Glass J.I."/>
            <person name="Rusch D."/>
            <person name="Podicherti R."/>
            <person name="Tsui H.-C.T."/>
            <person name="Winkler M.E."/>
        </authorList>
    </citation>
    <scope>NUCLEOTIDE SEQUENCE</scope>
</reference>
<dbReference type="EMBL" id="UINC01090992">
    <property type="protein sequence ID" value="SVC43404.1"/>
    <property type="molecule type" value="Genomic_DNA"/>
</dbReference>
<organism evidence="1">
    <name type="scientific">marine metagenome</name>
    <dbReference type="NCBI Taxonomy" id="408172"/>
    <lineage>
        <taxon>unclassified sequences</taxon>
        <taxon>metagenomes</taxon>
        <taxon>ecological metagenomes</taxon>
    </lineage>
</organism>
<name>A0A382M325_9ZZZZ</name>
<proteinExistence type="predicted"/>
<evidence type="ECO:0000313" key="1">
    <source>
        <dbReference type="EMBL" id="SVC43404.1"/>
    </source>
</evidence>
<dbReference type="AlphaFoldDB" id="A0A382M325"/>
<gene>
    <name evidence="1" type="ORF">METZ01_LOCUS296258</name>
</gene>
<protein>
    <submittedName>
        <fullName evidence="1">Uncharacterized protein</fullName>
    </submittedName>
</protein>
<sequence>MVAKKKFLILAMAVGFVGLALGSYTMFLSINNIIKP</sequence>